<dbReference type="GO" id="GO:0003677">
    <property type="term" value="F:DNA binding"/>
    <property type="evidence" value="ECO:0007669"/>
    <property type="project" value="UniProtKB-UniRule"/>
</dbReference>
<dbReference type="InterPro" id="IPR027805">
    <property type="entry name" value="Transposase_HTH_dom"/>
</dbReference>
<dbReference type="EMBL" id="UYJE01006234">
    <property type="protein sequence ID" value="VDI44146.1"/>
    <property type="molecule type" value="Genomic_DNA"/>
</dbReference>
<evidence type="ECO:0000313" key="9">
    <source>
        <dbReference type="Proteomes" id="UP000596742"/>
    </source>
</evidence>
<dbReference type="Pfam" id="PF05485">
    <property type="entry name" value="THAP"/>
    <property type="match status" value="1"/>
</dbReference>
<dbReference type="Proteomes" id="UP000596742">
    <property type="component" value="Unassembled WGS sequence"/>
</dbReference>
<evidence type="ECO:0000313" key="8">
    <source>
        <dbReference type="EMBL" id="VDI44146.1"/>
    </source>
</evidence>
<reference evidence="8" key="1">
    <citation type="submission" date="2018-11" db="EMBL/GenBank/DDBJ databases">
        <authorList>
            <person name="Alioto T."/>
            <person name="Alioto T."/>
        </authorList>
    </citation>
    <scope>NUCLEOTIDE SEQUENCE</scope>
</reference>
<evidence type="ECO:0000256" key="3">
    <source>
        <dbReference type="ARBA" id="ARBA00022771"/>
    </source>
</evidence>
<evidence type="ECO:0000256" key="2">
    <source>
        <dbReference type="ARBA" id="ARBA00022723"/>
    </source>
</evidence>
<keyword evidence="5 6" id="KW-0238">DNA-binding</keyword>
<evidence type="ECO:0000256" key="4">
    <source>
        <dbReference type="ARBA" id="ARBA00022833"/>
    </source>
</evidence>
<keyword evidence="9" id="KW-1185">Reference proteome</keyword>
<gene>
    <name evidence="8" type="ORF">MGAL_10B015481</name>
</gene>
<dbReference type="Pfam" id="PF13359">
    <property type="entry name" value="DDE_Tnp_4"/>
    <property type="match status" value="1"/>
</dbReference>
<keyword evidence="4" id="KW-0862">Zinc</keyword>
<feature type="domain" description="THAP-type" evidence="7">
    <location>
        <begin position="1"/>
        <end position="84"/>
    </location>
</feature>
<dbReference type="OrthoDB" id="6272738at2759"/>
<evidence type="ECO:0000256" key="6">
    <source>
        <dbReference type="PROSITE-ProRule" id="PRU00309"/>
    </source>
</evidence>
<evidence type="ECO:0000259" key="7">
    <source>
        <dbReference type="PROSITE" id="PS50950"/>
    </source>
</evidence>
<evidence type="ECO:0000256" key="1">
    <source>
        <dbReference type="ARBA" id="ARBA00001968"/>
    </source>
</evidence>
<name>A0A8B6F485_MYTGA</name>
<dbReference type="PANTHER" id="PTHR23080">
    <property type="entry name" value="THAP DOMAIN PROTEIN"/>
    <property type="match status" value="1"/>
</dbReference>
<keyword evidence="2" id="KW-0479">Metal-binding</keyword>
<dbReference type="Pfam" id="PF13613">
    <property type="entry name" value="HTH_Tnp_4"/>
    <property type="match status" value="1"/>
</dbReference>
<evidence type="ECO:0000256" key="5">
    <source>
        <dbReference type="ARBA" id="ARBA00023125"/>
    </source>
</evidence>
<dbReference type="PANTHER" id="PTHR23080:SF141">
    <property type="entry name" value="TRANSPOSASE HELIX-TURN-HELIX DOMAIN-CONTAINING PROTEIN"/>
    <property type="match status" value="1"/>
</dbReference>
<dbReference type="SMART" id="SM00980">
    <property type="entry name" value="THAP"/>
    <property type="match status" value="1"/>
</dbReference>
<protein>
    <recommendedName>
        <fullName evidence="7">THAP-type domain-containing protein</fullName>
    </recommendedName>
</protein>
<proteinExistence type="predicted"/>
<dbReference type="SUPFAM" id="SSF57716">
    <property type="entry name" value="Glucocorticoid receptor-like (DNA-binding domain)"/>
    <property type="match status" value="1"/>
</dbReference>
<dbReference type="Gene3D" id="6.20.210.20">
    <property type="entry name" value="THAP domain"/>
    <property type="match status" value="1"/>
</dbReference>
<keyword evidence="3 6" id="KW-0863">Zinc-finger</keyword>
<accession>A0A8B6F485</accession>
<dbReference type="InterPro" id="IPR006612">
    <property type="entry name" value="THAP_Znf"/>
</dbReference>
<dbReference type="GO" id="GO:0008270">
    <property type="term" value="F:zinc ion binding"/>
    <property type="evidence" value="ECO:0007669"/>
    <property type="project" value="UniProtKB-KW"/>
</dbReference>
<comment type="cofactor">
    <cofactor evidence="1">
        <name>a divalent metal cation</name>
        <dbReference type="ChEBI" id="CHEBI:60240"/>
    </cofactor>
</comment>
<organism evidence="8 9">
    <name type="scientific">Mytilus galloprovincialis</name>
    <name type="common">Mediterranean mussel</name>
    <dbReference type="NCBI Taxonomy" id="29158"/>
    <lineage>
        <taxon>Eukaryota</taxon>
        <taxon>Metazoa</taxon>
        <taxon>Spiralia</taxon>
        <taxon>Lophotrochozoa</taxon>
        <taxon>Mollusca</taxon>
        <taxon>Bivalvia</taxon>
        <taxon>Autobranchia</taxon>
        <taxon>Pteriomorphia</taxon>
        <taxon>Mytilida</taxon>
        <taxon>Mytiloidea</taxon>
        <taxon>Mytilidae</taxon>
        <taxon>Mytilinae</taxon>
        <taxon>Mytilus</taxon>
    </lineage>
</organism>
<dbReference type="AlphaFoldDB" id="A0A8B6F485"/>
<sequence>MPFTCCCVPECSNRGGHLFPKDGELKKKWLNAIKRNSYEEKHKEWTPSKSSVVCHDHFLQSDYTSITSFGREECVESTTTPIVPDAESHILYTAVPLNSEFSCQTPPWVSLAIENFRHDDAGVLFYTGLANYNKFKFVLASLGEGIYHMNYMYNRVDQLNIENHFFLTLIKLRRHKTNFELSRLLSISEHSVTNIWITWLNFMSGQWKELDLWPSRDLVRFFSPSDFKLKFPSTRLFVDGTEMPVKKPKSPIAQQPTYSTYKNRNTVKVLVGCSPSGKVSYVSDSYGGSVSDRQIVERSNLINLCDPGDSIMADKGFNVQDLFAPSDVTINIPTFFKKRNRMTGKTVLRDRKISSKHVHIERIIGLAKTFKILTVAMNRTETKLSSDIIFVVFMLCNFRQCIIPRHA</sequence>
<dbReference type="InterPro" id="IPR038441">
    <property type="entry name" value="THAP_Znf_sf"/>
</dbReference>
<comment type="caution">
    <text evidence="8">The sequence shown here is derived from an EMBL/GenBank/DDBJ whole genome shotgun (WGS) entry which is preliminary data.</text>
</comment>
<dbReference type="InterPro" id="IPR027806">
    <property type="entry name" value="HARBI1_dom"/>
</dbReference>
<dbReference type="PROSITE" id="PS50950">
    <property type="entry name" value="ZF_THAP"/>
    <property type="match status" value="1"/>
</dbReference>